<keyword evidence="13" id="KW-1185">Reference proteome</keyword>
<dbReference type="Proteomes" id="UP000815677">
    <property type="component" value="Unassembled WGS sequence"/>
</dbReference>
<evidence type="ECO:0000259" key="10">
    <source>
        <dbReference type="PROSITE" id="PS51044"/>
    </source>
</evidence>
<dbReference type="Gene3D" id="2.60.120.780">
    <property type="entry name" value="PINIT domain"/>
    <property type="match status" value="1"/>
</dbReference>
<evidence type="ECO:0000313" key="12">
    <source>
        <dbReference type="EMBL" id="GAT49519.1"/>
    </source>
</evidence>
<evidence type="ECO:0000256" key="6">
    <source>
        <dbReference type="ARBA" id="ARBA00022786"/>
    </source>
</evidence>
<evidence type="ECO:0000259" key="11">
    <source>
        <dbReference type="PROSITE" id="PS51466"/>
    </source>
</evidence>
<proteinExistence type="inferred from homology"/>
<evidence type="ECO:0000313" key="13">
    <source>
        <dbReference type="Proteomes" id="UP000815677"/>
    </source>
</evidence>
<feature type="domain" description="PINIT" evidence="11">
    <location>
        <begin position="994"/>
        <end position="1185"/>
    </location>
</feature>
<dbReference type="InterPro" id="IPR004181">
    <property type="entry name" value="Znf_MIZ"/>
</dbReference>
<evidence type="ECO:0000256" key="9">
    <source>
        <dbReference type="SAM" id="MobiDB-lite"/>
    </source>
</evidence>
<feature type="region of interest" description="Disordered" evidence="9">
    <location>
        <begin position="663"/>
        <end position="689"/>
    </location>
</feature>
<dbReference type="Pfam" id="PF14324">
    <property type="entry name" value="PINIT"/>
    <property type="match status" value="1"/>
</dbReference>
<evidence type="ECO:0000256" key="8">
    <source>
        <dbReference type="PROSITE-ProRule" id="PRU00452"/>
    </source>
</evidence>
<comment type="similarity">
    <text evidence="2">Belongs to the PIAS family.</text>
</comment>
<evidence type="ECO:0000256" key="2">
    <source>
        <dbReference type="ARBA" id="ARBA00005383"/>
    </source>
</evidence>
<reference evidence="12" key="1">
    <citation type="submission" date="2014-09" db="EMBL/GenBank/DDBJ databases">
        <title>Genome sequence of the luminous mushroom Mycena chlorophos for searching fungal bioluminescence genes.</title>
        <authorList>
            <person name="Tanaka Y."/>
            <person name="Kasuga D."/>
            <person name="Oba Y."/>
            <person name="Hase S."/>
            <person name="Sato K."/>
            <person name="Oba Y."/>
            <person name="Sakakibara Y."/>
        </authorList>
    </citation>
    <scope>NUCLEOTIDE SEQUENCE</scope>
</reference>
<protein>
    <recommendedName>
        <fullName evidence="14">SP-RING-type domain-containing protein</fullName>
    </recommendedName>
</protein>
<dbReference type="Pfam" id="PF02891">
    <property type="entry name" value="zf-MIZ"/>
    <property type="match status" value="1"/>
</dbReference>
<sequence length="1340" mass="144803">MLFATEGFESYNAIIRACSIHSNRHAPSRDIAWQMAKSNRVRHLLNGGSCVKKGTARLWRETKAAKLNIVCGIDAGQAVRTPEGVILQNGDVCRAGDHIVFNNPPQLGRVEEIIQRVGSTADRHDCGDFLVVSKTIVGELHALYGTRGVQHVSESIQVPILVWSLNRCGLSRTKETRQEREVAKEKALEVEHRSSSGQVNWLLNTHQMRDASVLMTFRAKPAALDRAQVVQSAAEVEFAARQTKTAAAAAKAASMTTSNVSGSTLVPGPSVAALPANPRVVPAPRRPSGLSGILAGINECISVWAQRMSEKSERRRHVSEINHSQLALVVHVPVLHPSLFLFSLPINLASLIPRPPDDAQRISDPLVVKKTAPALIRPSLHNVAPSCMSVLFPSQKLTLSVSHRQITHFTQDESADIRPQQFPNLDATWSAQPGSPVIPSSDDFQFAPTDTQGISHPAQFVDAVANDKGLTAEQRFDLHAYRTLDPDLKMVYLLACIMKQQTDLGKVHAQYKELGGVMDKLMDLVGQSIVVSDDQRTDVNAAAKQLIVDPKRMNYDNDSVTDNVIAHLKQHLAVNGFKSFFEANAHAKLKVLTGVIRHGVSYAKLTQRNVIKDNLSNCLTVATTTLVRKMTGSIKSVSVNNVIRMAIFRRFARDHPELLSIEETTEPTGTTTSTTTGRKRGRPAKRVRTSEEQSYWGKFSAFMKDKVKEWGNDYKAPQWAAYIDPIINQECQHFTNDAIPLLPQVLPVAPVMQTATASTSSSVGGSNSTMLVNNSFIASSSSSVAGPTTAGPVNNSFYSGLASFGAPATGLGNATPIQNIGFSTAALNTGFSLPSISQLTQGALQTGSRANVAANTNDFKELITALNRHGATARSISRQGKKADLRMRVEGALRGLKAAPAVSGVWANVRPTAVTLRLVSGASTGTTPAPTTSVSVSLPTPASVRASHSASTSQTPTYVPALTMPKLAALYGSSRPGSGIVSAPAGGGGGAGPSHPRLDVNPGPAFRFKPSPFFTVEEPVSIVHECVESYSAQDRREASFTFTLTAAQLAKLRPASGSASTPPTHQLRLFCTSSAFYDPSSAPSPRTQTTTKNNLDLPIEFPSTCEVFINDTQLKSSLLKGMKRQPGTAPPPDLRVGSGLDGGLRAGLGAENVNKVKMLYVNSTPAGSVVAYKKFYLVVQLVRVERVTSLIENIRDKQLVSAEEIRSKMRASVAASEDDDIIAGTLKLPLKCPLSFARIALPARSRKCTHSQCFDCASWFAVMEQTTTWLCPICENVLDWREIIVDGFFAEILRLTPPSADDVLLEADGTWRTPDGRYSSRNPYSAEKKRVEVIELDLDD</sequence>
<evidence type="ECO:0000256" key="1">
    <source>
        <dbReference type="ARBA" id="ARBA00004718"/>
    </source>
</evidence>
<dbReference type="Gene3D" id="3.30.40.10">
    <property type="entry name" value="Zinc/RING finger domain, C3HC4 (zinc finger)"/>
    <property type="match status" value="1"/>
</dbReference>
<feature type="domain" description="SP-RING-type" evidence="10">
    <location>
        <begin position="1217"/>
        <end position="1302"/>
    </location>
</feature>
<dbReference type="InterPro" id="IPR023321">
    <property type="entry name" value="PINIT"/>
</dbReference>
<keyword evidence="4" id="KW-0479">Metal-binding</keyword>
<evidence type="ECO:0000256" key="7">
    <source>
        <dbReference type="ARBA" id="ARBA00022833"/>
    </source>
</evidence>
<dbReference type="EMBL" id="DF845575">
    <property type="protein sequence ID" value="GAT49519.1"/>
    <property type="molecule type" value="Genomic_DNA"/>
</dbReference>
<gene>
    <name evidence="12" type="ORF">MCHLO_06828</name>
</gene>
<evidence type="ECO:0000256" key="5">
    <source>
        <dbReference type="ARBA" id="ARBA00022771"/>
    </source>
</evidence>
<evidence type="ECO:0000256" key="3">
    <source>
        <dbReference type="ARBA" id="ARBA00022679"/>
    </source>
</evidence>
<keyword evidence="3" id="KW-0808">Transferase</keyword>
<keyword evidence="5 8" id="KW-0863">Zinc-finger</keyword>
<feature type="compositionally biased region" description="Low complexity" evidence="9">
    <location>
        <begin position="666"/>
        <end position="676"/>
    </location>
</feature>
<feature type="compositionally biased region" description="Basic residues" evidence="9">
    <location>
        <begin position="677"/>
        <end position="687"/>
    </location>
</feature>
<evidence type="ECO:0008006" key="14">
    <source>
        <dbReference type="Google" id="ProtNLM"/>
    </source>
</evidence>
<dbReference type="InterPro" id="IPR038654">
    <property type="entry name" value="PINIT_sf"/>
</dbReference>
<name>A0ABQ0LEE9_MYCCL</name>
<dbReference type="PROSITE" id="PS51044">
    <property type="entry name" value="ZF_SP_RING"/>
    <property type="match status" value="1"/>
</dbReference>
<organism evidence="12 13">
    <name type="scientific">Mycena chlorophos</name>
    <name type="common">Agaric fungus</name>
    <name type="synonym">Agaricus chlorophos</name>
    <dbReference type="NCBI Taxonomy" id="658473"/>
    <lineage>
        <taxon>Eukaryota</taxon>
        <taxon>Fungi</taxon>
        <taxon>Dikarya</taxon>
        <taxon>Basidiomycota</taxon>
        <taxon>Agaricomycotina</taxon>
        <taxon>Agaricomycetes</taxon>
        <taxon>Agaricomycetidae</taxon>
        <taxon>Agaricales</taxon>
        <taxon>Marasmiineae</taxon>
        <taxon>Mycenaceae</taxon>
        <taxon>Mycena</taxon>
    </lineage>
</organism>
<dbReference type="InterPro" id="IPR013083">
    <property type="entry name" value="Znf_RING/FYVE/PHD"/>
</dbReference>
<dbReference type="PROSITE" id="PS51466">
    <property type="entry name" value="PINIT"/>
    <property type="match status" value="1"/>
</dbReference>
<evidence type="ECO:0000256" key="4">
    <source>
        <dbReference type="ARBA" id="ARBA00022723"/>
    </source>
</evidence>
<comment type="pathway">
    <text evidence="1">Protein modification; protein sumoylation.</text>
</comment>
<dbReference type="PANTHER" id="PTHR10782:SF4">
    <property type="entry name" value="TONALLI, ISOFORM E"/>
    <property type="match status" value="1"/>
</dbReference>
<dbReference type="PANTHER" id="PTHR10782">
    <property type="entry name" value="ZINC FINGER MIZ DOMAIN-CONTAINING PROTEIN"/>
    <property type="match status" value="1"/>
</dbReference>
<accession>A0ABQ0LEE9</accession>
<keyword evidence="6" id="KW-0833">Ubl conjugation pathway</keyword>
<keyword evidence="7" id="KW-0862">Zinc</keyword>